<dbReference type="RefSeq" id="WP_128634507.1">
    <property type="nucleotide sequence ID" value="NZ_RRCN01000001.1"/>
</dbReference>
<accession>A0A3P3U8M9</accession>
<proteinExistence type="predicted"/>
<dbReference type="Proteomes" id="UP000267017">
    <property type="component" value="Unassembled WGS sequence"/>
</dbReference>
<comment type="caution">
    <text evidence="2">The sequence shown here is derived from an EMBL/GenBank/DDBJ whole genome shotgun (WGS) entry which is preliminary data.</text>
</comment>
<keyword evidence="1" id="KW-0472">Membrane</keyword>
<feature type="transmembrane region" description="Helical" evidence="1">
    <location>
        <begin position="21"/>
        <end position="43"/>
    </location>
</feature>
<keyword evidence="1" id="KW-1133">Transmembrane helix</keyword>
<protein>
    <recommendedName>
        <fullName evidence="4">ABC transporter permease</fullName>
    </recommendedName>
</protein>
<dbReference type="AlphaFoldDB" id="A0A3P3U8M9"/>
<evidence type="ECO:0000256" key="1">
    <source>
        <dbReference type="SAM" id="Phobius"/>
    </source>
</evidence>
<sequence length="173" mass="18738">MNILSIAATQIKRDFRDRWTLIFMLAFPIVLMLILGTALAGTFNGTIEVGDIRVLVRDKGENAALSKSFSQEAAQSGITFTPLQAGMDGRKEVEQNRYDDYVELTGSGISLYAGSQNAVASGIVQGMITAFADKYNAVSAVLQVVPGQADSFLRFIWKSAISFIGCVFLLLSL</sequence>
<dbReference type="OrthoDB" id="1864035at2"/>
<evidence type="ECO:0008006" key="4">
    <source>
        <dbReference type="Google" id="ProtNLM"/>
    </source>
</evidence>
<keyword evidence="1" id="KW-0812">Transmembrane</keyword>
<reference evidence="2 3" key="1">
    <citation type="submission" date="2018-11" db="EMBL/GenBank/DDBJ databases">
        <title>Genome sequencing of Paenibacillus sp. KCOM 3021 (= ChDC PVNT-B20).</title>
        <authorList>
            <person name="Kook J.-K."/>
            <person name="Park S.-N."/>
            <person name="Lim Y.K."/>
        </authorList>
    </citation>
    <scope>NUCLEOTIDE SEQUENCE [LARGE SCALE GENOMIC DNA]</scope>
    <source>
        <strain evidence="2 3">KCOM 3021</strain>
    </source>
</reference>
<dbReference type="EMBL" id="RRCN01000001">
    <property type="protein sequence ID" value="RRJ66721.1"/>
    <property type="molecule type" value="Genomic_DNA"/>
</dbReference>
<keyword evidence="3" id="KW-1185">Reference proteome</keyword>
<organism evidence="2 3">
    <name type="scientific">Paenibacillus oralis</name>
    <dbReference type="NCBI Taxonomy" id="2490856"/>
    <lineage>
        <taxon>Bacteria</taxon>
        <taxon>Bacillati</taxon>
        <taxon>Bacillota</taxon>
        <taxon>Bacilli</taxon>
        <taxon>Bacillales</taxon>
        <taxon>Paenibacillaceae</taxon>
        <taxon>Paenibacillus</taxon>
    </lineage>
</organism>
<name>A0A3P3U8M9_9BACL</name>
<evidence type="ECO:0000313" key="2">
    <source>
        <dbReference type="EMBL" id="RRJ66721.1"/>
    </source>
</evidence>
<gene>
    <name evidence="2" type="ORF">EHV15_30165</name>
</gene>
<evidence type="ECO:0000313" key="3">
    <source>
        <dbReference type="Proteomes" id="UP000267017"/>
    </source>
</evidence>